<dbReference type="Gene3D" id="2.60.40.10">
    <property type="entry name" value="Immunoglobulins"/>
    <property type="match status" value="3"/>
</dbReference>
<evidence type="ECO:0000256" key="5">
    <source>
        <dbReference type="ARBA" id="ARBA00023136"/>
    </source>
</evidence>
<keyword evidence="3" id="KW-0732">Signal</keyword>
<accession>B4MV41</accession>
<dbReference type="SMART" id="SM00408">
    <property type="entry name" value="IGc2"/>
    <property type="match status" value="3"/>
</dbReference>
<evidence type="ECO:0000256" key="2">
    <source>
        <dbReference type="ARBA" id="ARBA00022475"/>
    </source>
</evidence>
<dbReference type="Pfam" id="PF07686">
    <property type="entry name" value="V-set"/>
    <property type="match status" value="1"/>
</dbReference>
<evidence type="ECO:0000313" key="12">
    <source>
        <dbReference type="Proteomes" id="UP000007798"/>
    </source>
</evidence>
<dbReference type="CDD" id="cd00096">
    <property type="entry name" value="Ig"/>
    <property type="match status" value="1"/>
</dbReference>
<evidence type="ECO:0000256" key="8">
    <source>
        <dbReference type="ARBA" id="ARBA00023319"/>
    </source>
</evidence>
<dbReference type="PROSITE" id="PS50835">
    <property type="entry name" value="IG_LIKE"/>
    <property type="match status" value="3"/>
</dbReference>
<dbReference type="Proteomes" id="UP000007798">
    <property type="component" value="Unassembled WGS sequence"/>
</dbReference>
<keyword evidence="7" id="KW-0325">Glycoprotein</keyword>
<dbReference type="SMART" id="SM00409">
    <property type="entry name" value="IG"/>
    <property type="match status" value="3"/>
</dbReference>
<gene>
    <name evidence="11" type="primary">Dwil\GK15428</name>
    <name evidence="11" type="ORF">Dwil_GK15428</name>
</gene>
<dbReference type="GO" id="GO:0005886">
    <property type="term" value="C:plasma membrane"/>
    <property type="evidence" value="ECO:0007669"/>
    <property type="project" value="UniProtKB-SubCell"/>
</dbReference>
<dbReference type="InterPro" id="IPR051170">
    <property type="entry name" value="Neural/epithelial_adhesion"/>
</dbReference>
<evidence type="ECO:0000256" key="7">
    <source>
        <dbReference type="ARBA" id="ARBA00023180"/>
    </source>
</evidence>
<protein>
    <recommendedName>
        <fullName evidence="10">Ig-like domain-containing protein</fullName>
    </recommendedName>
</protein>
<keyword evidence="2" id="KW-1003">Cell membrane</keyword>
<dbReference type="PANTHER" id="PTHR12231">
    <property type="entry name" value="CTX-RELATED TYPE I TRANSMEMBRANE PROTEIN"/>
    <property type="match status" value="1"/>
</dbReference>
<evidence type="ECO:0000256" key="6">
    <source>
        <dbReference type="ARBA" id="ARBA00023157"/>
    </source>
</evidence>
<keyword evidence="4" id="KW-0677">Repeat</keyword>
<dbReference type="FunFam" id="2.60.40.10:FF:000392">
    <property type="entry name" value="CLUMA_CG000981, isoform A"/>
    <property type="match status" value="1"/>
</dbReference>
<dbReference type="PANTHER" id="PTHR12231:SF272">
    <property type="entry name" value="DPR-INTERACTING PROTEIN THETA"/>
    <property type="match status" value="1"/>
</dbReference>
<feature type="compositionally biased region" description="Low complexity" evidence="9">
    <location>
        <begin position="525"/>
        <end position="543"/>
    </location>
</feature>
<keyword evidence="6" id="KW-1015">Disulfide bond</keyword>
<dbReference type="OrthoDB" id="10012075at2759"/>
<dbReference type="InterPro" id="IPR003599">
    <property type="entry name" value="Ig_sub"/>
</dbReference>
<dbReference type="AlphaFoldDB" id="B4MV41"/>
<reference evidence="11 12" key="1">
    <citation type="journal article" date="2007" name="Nature">
        <title>Evolution of genes and genomes on the Drosophila phylogeny.</title>
        <authorList>
            <consortium name="Drosophila 12 Genomes Consortium"/>
            <person name="Clark A.G."/>
            <person name="Eisen M.B."/>
            <person name="Smith D.R."/>
            <person name="Bergman C.M."/>
            <person name="Oliver B."/>
            <person name="Markow T.A."/>
            <person name="Kaufman T.C."/>
            <person name="Kellis M."/>
            <person name="Gelbart W."/>
            <person name="Iyer V.N."/>
            <person name="Pollard D.A."/>
            <person name="Sackton T.B."/>
            <person name="Larracuente A.M."/>
            <person name="Singh N.D."/>
            <person name="Abad J.P."/>
            <person name="Abt D.N."/>
            <person name="Adryan B."/>
            <person name="Aguade M."/>
            <person name="Akashi H."/>
            <person name="Anderson W.W."/>
            <person name="Aquadro C.F."/>
            <person name="Ardell D.H."/>
            <person name="Arguello R."/>
            <person name="Artieri C.G."/>
            <person name="Barbash D.A."/>
            <person name="Barker D."/>
            <person name="Barsanti P."/>
            <person name="Batterham P."/>
            <person name="Batzoglou S."/>
            <person name="Begun D."/>
            <person name="Bhutkar A."/>
            <person name="Blanco E."/>
            <person name="Bosak S.A."/>
            <person name="Bradley R.K."/>
            <person name="Brand A.D."/>
            <person name="Brent M.R."/>
            <person name="Brooks A.N."/>
            <person name="Brown R.H."/>
            <person name="Butlin R.K."/>
            <person name="Caggese C."/>
            <person name="Calvi B.R."/>
            <person name="Bernardo de Carvalho A."/>
            <person name="Caspi A."/>
            <person name="Castrezana S."/>
            <person name="Celniker S.E."/>
            <person name="Chang J.L."/>
            <person name="Chapple C."/>
            <person name="Chatterji S."/>
            <person name="Chinwalla A."/>
            <person name="Civetta A."/>
            <person name="Clifton S.W."/>
            <person name="Comeron J.M."/>
            <person name="Costello J.C."/>
            <person name="Coyne J.A."/>
            <person name="Daub J."/>
            <person name="David R.G."/>
            <person name="Delcher A.L."/>
            <person name="Delehaunty K."/>
            <person name="Do C.B."/>
            <person name="Ebling H."/>
            <person name="Edwards K."/>
            <person name="Eickbush T."/>
            <person name="Evans J.D."/>
            <person name="Filipski A."/>
            <person name="Findeiss S."/>
            <person name="Freyhult E."/>
            <person name="Fulton L."/>
            <person name="Fulton R."/>
            <person name="Garcia A.C."/>
            <person name="Gardiner A."/>
            <person name="Garfield D.A."/>
            <person name="Garvin B.E."/>
            <person name="Gibson G."/>
            <person name="Gilbert D."/>
            <person name="Gnerre S."/>
            <person name="Godfrey J."/>
            <person name="Good R."/>
            <person name="Gotea V."/>
            <person name="Gravely B."/>
            <person name="Greenberg A.J."/>
            <person name="Griffiths-Jones S."/>
            <person name="Gross S."/>
            <person name="Guigo R."/>
            <person name="Gustafson E.A."/>
            <person name="Haerty W."/>
            <person name="Hahn M.W."/>
            <person name="Halligan D.L."/>
            <person name="Halpern A.L."/>
            <person name="Halter G.M."/>
            <person name="Han M.V."/>
            <person name="Heger A."/>
            <person name="Hillier L."/>
            <person name="Hinrichs A.S."/>
            <person name="Holmes I."/>
            <person name="Hoskins R.A."/>
            <person name="Hubisz M.J."/>
            <person name="Hultmark D."/>
            <person name="Huntley M.A."/>
            <person name="Jaffe D.B."/>
            <person name="Jagadeeshan S."/>
            <person name="Jeck W.R."/>
            <person name="Johnson J."/>
            <person name="Jones C.D."/>
            <person name="Jordan W.C."/>
            <person name="Karpen G.H."/>
            <person name="Kataoka E."/>
            <person name="Keightley P.D."/>
            <person name="Kheradpour P."/>
            <person name="Kirkness E.F."/>
            <person name="Koerich L.B."/>
            <person name="Kristiansen K."/>
            <person name="Kudrna D."/>
            <person name="Kulathinal R.J."/>
            <person name="Kumar S."/>
            <person name="Kwok R."/>
            <person name="Lander E."/>
            <person name="Langley C.H."/>
            <person name="Lapoint R."/>
            <person name="Lazzaro B.P."/>
            <person name="Lee S.J."/>
            <person name="Levesque L."/>
            <person name="Li R."/>
            <person name="Lin C.F."/>
            <person name="Lin M.F."/>
            <person name="Lindblad-Toh K."/>
            <person name="Llopart A."/>
            <person name="Long M."/>
            <person name="Low L."/>
            <person name="Lozovsky E."/>
            <person name="Lu J."/>
            <person name="Luo M."/>
            <person name="Machado C.A."/>
            <person name="Makalowski W."/>
            <person name="Marzo M."/>
            <person name="Matsuda M."/>
            <person name="Matzkin L."/>
            <person name="McAllister B."/>
            <person name="McBride C.S."/>
            <person name="McKernan B."/>
            <person name="McKernan K."/>
            <person name="Mendez-Lago M."/>
            <person name="Minx P."/>
            <person name="Mollenhauer M.U."/>
            <person name="Montooth K."/>
            <person name="Mount S.M."/>
            <person name="Mu X."/>
            <person name="Myers E."/>
            <person name="Negre B."/>
            <person name="Newfeld S."/>
            <person name="Nielsen R."/>
            <person name="Noor M.A."/>
            <person name="O'Grady P."/>
            <person name="Pachter L."/>
            <person name="Papaceit M."/>
            <person name="Parisi M.J."/>
            <person name="Parisi M."/>
            <person name="Parts L."/>
            <person name="Pedersen J.S."/>
            <person name="Pesole G."/>
            <person name="Phillippy A.M."/>
            <person name="Ponting C.P."/>
            <person name="Pop M."/>
            <person name="Porcelli D."/>
            <person name="Powell J.R."/>
            <person name="Prohaska S."/>
            <person name="Pruitt K."/>
            <person name="Puig M."/>
            <person name="Quesneville H."/>
            <person name="Ram K.R."/>
            <person name="Rand D."/>
            <person name="Rasmussen M.D."/>
            <person name="Reed L.K."/>
            <person name="Reenan R."/>
            <person name="Reily A."/>
            <person name="Remington K.A."/>
            <person name="Rieger T.T."/>
            <person name="Ritchie M.G."/>
            <person name="Robin C."/>
            <person name="Rogers Y.H."/>
            <person name="Rohde C."/>
            <person name="Rozas J."/>
            <person name="Rubenfield M.J."/>
            <person name="Ruiz A."/>
            <person name="Russo S."/>
            <person name="Salzberg S.L."/>
            <person name="Sanchez-Gracia A."/>
            <person name="Saranga D.J."/>
            <person name="Sato H."/>
            <person name="Schaeffer S.W."/>
            <person name="Schatz M.C."/>
            <person name="Schlenke T."/>
            <person name="Schwartz R."/>
            <person name="Segarra C."/>
            <person name="Singh R.S."/>
            <person name="Sirot L."/>
            <person name="Sirota M."/>
            <person name="Sisneros N.B."/>
            <person name="Smith C.D."/>
            <person name="Smith T.F."/>
            <person name="Spieth J."/>
            <person name="Stage D.E."/>
            <person name="Stark A."/>
            <person name="Stephan W."/>
            <person name="Strausberg R.L."/>
            <person name="Strempel S."/>
            <person name="Sturgill D."/>
            <person name="Sutton G."/>
            <person name="Sutton G.G."/>
            <person name="Tao W."/>
            <person name="Teichmann S."/>
            <person name="Tobari Y.N."/>
            <person name="Tomimura Y."/>
            <person name="Tsolas J.M."/>
            <person name="Valente V.L."/>
            <person name="Venter E."/>
            <person name="Venter J.C."/>
            <person name="Vicario S."/>
            <person name="Vieira F.G."/>
            <person name="Vilella A.J."/>
            <person name="Villasante A."/>
            <person name="Walenz B."/>
            <person name="Wang J."/>
            <person name="Wasserman M."/>
            <person name="Watts T."/>
            <person name="Wilson D."/>
            <person name="Wilson R.K."/>
            <person name="Wing R.A."/>
            <person name="Wolfner M.F."/>
            <person name="Wong A."/>
            <person name="Wong G.K."/>
            <person name="Wu C.I."/>
            <person name="Wu G."/>
            <person name="Yamamoto D."/>
            <person name="Yang H.P."/>
            <person name="Yang S.P."/>
            <person name="Yorke J.A."/>
            <person name="Yoshida K."/>
            <person name="Zdobnov E."/>
            <person name="Zhang P."/>
            <person name="Zhang Y."/>
            <person name="Zimin A.V."/>
            <person name="Baldwin J."/>
            <person name="Abdouelleil A."/>
            <person name="Abdulkadir J."/>
            <person name="Abebe A."/>
            <person name="Abera B."/>
            <person name="Abreu J."/>
            <person name="Acer S.C."/>
            <person name="Aftuck L."/>
            <person name="Alexander A."/>
            <person name="An P."/>
            <person name="Anderson E."/>
            <person name="Anderson S."/>
            <person name="Arachi H."/>
            <person name="Azer M."/>
            <person name="Bachantsang P."/>
            <person name="Barry A."/>
            <person name="Bayul T."/>
            <person name="Berlin A."/>
            <person name="Bessette D."/>
            <person name="Bloom T."/>
            <person name="Blye J."/>
            <person name="Boguslavskiy L."/>
            <person name="Bonnet C."/>
            <person name="Boukhgalter B."/>
            <person name="Bourzgui I."/>
            <person name="Brown A."/>
            <person name="Cahill P."/>
            <person name="Channer S."/>
            <person name="Cheshatsang Y."/>
            <person name="Chuda L."/>
            <person name="Citroen M."/>
            <person name="Collymore A."/>
            <person name="Cooke P."/>
            <person name="Costello M."/>
            <person name="D'Aco K."/>
            <person name="Daza R."/>
            <person name="De Haan G."/>
            <person name="DeGray S."/>
            <person name="DeMaso C."/>
            <person name="Dhargay N."/>
            <person name="Dooley K."/>
            <person name="Dooley E."/>
            <person name="Doricent M."/>
            <person name="Dorje P."/>
            <person name="Dorjee K."/>
            <person name="Dupes A."/>
            <person name="Elong R."/>
            <person name="Falk J."/>
            <person name="Farina A."/>
            <person name="Faro S."/>
            <person name="Ferguson D."/>
            <person name="Fisher S."/>
            <person name="Foley C.D."/>
            <person name="Franke A."/>
            <person name="Friedrich D."/>
            <person name="Gadbois L."/>
            <person name="Gearin G."/>
            <person name="Gearin C.R."/>
            <person name="Giannoukos G."/>
            <person name="Goode T."/>
            <person name="Graham J."/>
            <person name="Grandbois E."/>
            <person name="Grewal S."/>
            <person name="Gyaltsen K."/>
            <person name="Hafez N."/>
            <person name="Hagos B."/>
            <person name="Hall J."/>
            <person name="Henson C."/>
            <person name="Hollinger A."/>
            <person name="Honan T."/>
            <person name="Huard M.D."/>
            <person name="Hughes L."/>
            <person name="Hurhula B."/>
            <person name="Husby M.E."/>
            <person name="Kamat A."/>
            <person name="Kanga B."/>
            <person name="Kashin S."/>
            <person name="Khazanovich D."/>
            <person name="Kisner P."/>
            <person name="Lance K."/>
            <person name="Lara M."/>
            <person name="Lee W."/>
            <person name="Lennon N."/>
            <person name="Letendre F."/>
            <person name="LeVine R."/>
            <person name="Lipovsky A."/>
            <person name="Liu X."/>
            <person name="Liu J."/>
            <person name="Liu S."/>
            <person name="Lokyitsang T."/>
            <person name="Lokyitsang Y."/>
            <person name="Lubonja R."/>
            <person name="Lui A."/>
            <person name="MacDonald P."/>
            <person name="Magnisalis V."/>
            <person name="Maru K."/>
            <person name="Matthews C."/>
            <person name="McCusker W."/>
            <person name="McDonough S."/>
            <person name="Mehta T."/>
            <person name="Meldrim J."/>
            <person name="Meneus L."/>
            <person name="Mihai O."/>
            <person name="Mihalev A."/>
            <person name="Mihova T."/>
            <person name="Mittelman R."/>
            <person name="Mlenga V."/>
            <person name="Montmayeur A."/>
            <person name="Mulrain L."/>
            <person name="Navidi A."/>
            <person name="Naylor J."/>
            <person name="Negash T."/>
            <person name="Nguyen T."/>
            <person name="Nguyen N."/>
            <person name="Nicol R."/>
            <person name="Norbu C."/>
            <person name="Norbu N."/>
            <person name="Novod N."/>
            <person name="O'Neill B."/>
            <person name="Osman S."/>
            <person name="Markiewicz E."/>
            <person name="Oyono O.L."/>
            <person name="Patti C."/>
            <person name="Phunkhang P."/>
            <person name="Pierre F."/>
            <person name="Priest M."/>
            <person name="Raghuraman S."/>
            <person name="Rege F."/>
            <person name="Reyes R."/>
            <person name="Rise C."/>
            <person name="Rogov P."/>
            <person name="Ross K."/>
            <person name="Ryan E."/>
            <person name="Settipalli S."/>
            <person name="Shea T."/>
            <person name="Sherpa N."/>
            <person name="Shi L."/>
            <person name="Shih D."/>
            <person name="Sparrow T."/>
            <person name="Spaulding J."/>
            <person name="Stalker J."/>
            <person name="Stange-Thomann N."/>
            <person name="Stavropoulos S."/>
            <person name="Stone C."/>
            <person name="Strader C."/>
            <person name="Tesfaye S."/>
            <person name="Thomson T."/>
            <person name="Thoulutsang Y."/>
            <person name="Thoulutsang D."/>
            <person name="Topham K."/>
            <person name="Topping I."/>
            <person name="Tsamla T."/>
            <person name="Vassiliev H."/>
            <person name="Vo A."/>
            <person name="Wangchuk T."/>
            <person name="Wangdi T."/>
            <person name="Weiand M."/>
            <person name="Wilkinson J."/>
            <person name="Wilson A."/>
            <person name="Yadav S."/>
            <person name="Young G."/>
            <person name="Yu Q."/>
            <person name="Zembek L."/>
            <person name="Zhong D."/>
            <person name="Zimmer A."/>
            <person name="Zwirko Z."/>
            <person name="Jaffe D.B."/>
            <person name="Alvarez P."/>
            <person name="Brockman W."/>
            <person name="Butler J."/>
            <person name="Chin C."/>
            <person name="Gnerre S."/>
            <person name="Grabherr M."/>
            <person name="Kleber M."/>
            <person name="Mauceli E."/>
            <person name="MacCallum I."/>
        </authorList>
    </citation>
    <scope>NUCLEOTIDE SEQUENCE [LARGE SCALE GENOMIC DNA]</scope>
    <source>
        <strain evidence="12">Tucson 14030-0811.24</strain>
    </source>
</reference>
<feature type="compositionally biased region" description="Polar residues" evidence="9">
    <location>
        <begin position="487"/>
        <end position="505"/>
    </location>
</feature>
<keyword evidence="8" id="KW-0393">Immunoglobulin domain</keyword>
<dbReference type="eggNOG" id="KOG3510">
    <property type="taxonomic scope" value="Eukaryota"/>
</dbReference>
<dbReference type="InterPro" id="IPR013106">
    <property type="entry name" value="Ig_V-set"/>
</dbReference>
<evidence type="ECO:0000259" key="10">
    <source>
        <dbReference type="PROSITE" id="PS50835"/>
    </source>
</evidence>
<dbReference type="FunFam" id="2.60.40.10:FF:000376">
    <property type="entry name" value="CLUMA_CG000981, isoform A"/>
    <property type="match status" value="1"/>
</dbReference>
<keyword evidence="5" id="KW-0472">Membrane</keyword>
<feature type="domain" description="Ig-like" evidence="10">
    <location>
        <begin position="323"/>
        <end position="416"/>
    </location>
</feature>
<feature type="compositionally biased region" description="Basic and acidic residues" evidence="9">
    <location>
        <begin position="506"/>
        <end position="522"/>
    </location>
</feature>
<name>B4MV41_DROWI</name>
<dbReference type="SUPFAM" id="SSF48726">
    <property type="entry name" value="Immunoglobulin"/>
    <property type="match status" value="3"/>
</dbReference>
<dbReference type="InterPro" id="IPR003598">
    <property type="entry name" value="Ig_sub2"/>
</dbReference>
<dbReference type="STRING" id="7260.B4MV41"/>
<dbReference type="InterPro" id="IPR013783">
    <property type="entry name" value="Ig-like_fold"/>
</dbReference>
<evidence type="ECO:0000256" key="9">
    <source>
        <dbReference type="SAM" id="MobiDB-lite"/>
    </source>
</evidence>
<dbReference type="GO" id="GO:0050808">
    <property type="term" value="P:synapse organization"/>
    <property type="evidence" value="ECO:0007669"/>
    <property type="project" value="EnsemblMetazoa"/>
</dbReference>
<dbReference type="EMBL" id="CH963857">
    <property type="protein sequence ID" value="EDW76386.2"/>
    <property type="molecule type" value="Genomic_DNA"/>
</dbReference>
<dbReference type="InParanoid" id="B4MV41"/>
<dbReference type="GO" id="GO:0043005">
    <property type="term" value="C:neuron projection"/>
    <property type="evidence" value="ECO:0007669"/>
    <property type="project" value="TreeGrafter"/>
</dbReference>
<evidence type="ECO:0000256" key="1">
    <source>
        <dbReference type="ARBA" id="ARBA00004236"/>
    </source>
</evidence>
<organism evidence="11 12">
    <name type="scientific">Drosophila willistoni</name>
    <name type="common">Fruit fly</name>
    <dbReference type="NCBI Taxonomy" id="7260"/>
    <lineage>
        <taxon>Eukaryota</taxon>
        <taxon>Metazoa</taxon>
        <taxon>Ecdysozoa</taxon>
        <taxon>Arthropoda</taxon>
        <taxon>Hexapoda</taxon>
        <taxon>Insecta</taxon>
        <taxon>Pterygota</taxon>
        <taxon>Neoptera</taxon>
        <taxon>Endopterygota</taxon>
        <taxon>Diptera</taxon>
        <taxon>Brachycera</taxon>
        <taxon>Muscomorpha</taxon>
        <taxon>Ephydroidea</taxon>
        <taxon>Drosophilidae</taxon>
        <taxon>Drosophila</taxon>
        <taxon>Sophophora</taxon>
    </lineage>
</organism>
<comment type="subcellular location">
    <subcellularLocation>
        <location evidence="1">Cell membrane</location>
    </subcellularLocation>
</comment>
<feature type="region of interest" description="Disordered" evidence="9">
    <location>
        <begin position="449"/>
        <end position="545"/>
    </location>
</feature>
<keyword evidence="12" id="KW-1185">Reference proteome</keyword>
<dbReference type="FunFam" id="2.60.40.10:FF:000328">
    <property type="entry name" value="CLUMA_CG000981, isoform A"/>
    <property type="match status" value="1"/>
</dbReference>
<evidence type="ECO:0000256" key="4">
    <source>
        <dbReference type="ARBA" id="ARBA00022737"/>
    </source>
</evidence>
<dbReference type="FunCoup" id="B4MV41">
    <property type="interactions" value="320"/>
</dbReference>
<sequence length="620" mass="70412">MKIKIFPLTTEAMLEKQKPRRVMTQQQQQRKHKMPEISSWLIVATFTLSLFMSMSPISLVTGQDNHDESEMHHMDLHHQHQEFIIGESEERDHIAHHLAEMQNKDELLEDIREDTAVNAIPEKDLPKFGELLQNVTVPVSREAVLQCVVDNLQTYKIAWLRVDTQTILTIQNHVITKNHRMSITHAEKRAWILRIRDVKESDKGWYMCQINTDPMKSQVGYLDVVVPPDILDYPTSTDMVIREGSNVTLKCAATGSPTPTITWRREGGELIPLPNGAETIAYNGSFLTIAKVNRLNMGAYLCIASNGIPPTVSKRVMLIVHFPPMIWIQNQLVGAAITQNITLECQSEAYPKSINYWMKNDTIIVPGERFVPETFESGYKITMRLTIYDVDIQDFGAYRCVAKNSLGDTDGAIKLYHIPQTTTITTMAPTVSINTVPVVLVKYNKDQRYSSNANQNSNNPYGNNNNNHQQNTKSQRIKTKNMDHQSSDSTMNNMYMGATSSLWNSQDHHASATSTRGRDQHQHHQQQQQQHQQQQQQHQLQQHHNLDHSTAYRADGKSPHLIKHDAGSLTDELDRMQDLKSSSNQLKNSSQPIAFSICPCGGAIIERTFASPPTLPLLMR</sequence>
<dbReference type="InterPro" id="IPR007110">
    <property type="entry name" value="Ig-like_dom"/>
</dbReference>
<feature type="compositionally biased region" description="Low complexity" evidence="9">
    <location>
        <begin position="450"/>
        <end position="474"/>
    </location>
</feature>
<feature type="domain" description="Ig-like" evidence="10">
    <location>
        <begin position="228"/>
        <end position="313"/>
    </location>
</feature>
<dbReference type="Pfam" id="PF13927">
    <property type="entry name" value="Ig_3"/>
    <property type="match status" value="2"/>
</dbReference>
<dbReference type="InterPro" id="IPR036179">
    <property type="entry name" value="Ig-like_dom_sf"/>
</dbReference>
<feature type="domain" description="Ig-like" evidence="10">
    <location>
        <begin position="126"/>
        <end position="220"/>
    </location>
</feature>
<dbReference type="HOGENOM" id="CLU_309993_0_0_1"/>
<evidence type="ECO:0000256" key="3">
    <source>
        <dbReference type="ARBA" id="ARBA00022729"/>
    </source>
</evidence>
<evidence type="ECO:0000313" key="11">
    <source>
        <dbReference type="EMBL" id="EDW76386.2"/>
    </source>
</evidence>
<proteinExistence type="predicted"/>